<keyword evidence="2" id="KW-1185">Reference proteome</keyword>
<proteinExistence type="predicted"/>
<evidence type="ECO:0000313" key="2">
    <source>
        <dbReference type="Proteomes" id="UP001367316"/>
    </source>
</evidence>
<dbReference type="EMBL" id="JBBPBF010000005">
    <property type="protein sequence ID" value="KAK7613895.1"/>
    <property type="molecule type" value="Genomic_DNA"/>
</dbReference>
<organism evidence="1 2">
    <name type="scientific">Phyllosticta paracitricarpa</name>
    <dbReference type="NCBI Taxonomy" id="2016321"/>
    <lineage>
        <taxon>Eukaryota</taxon>
        <taxon>Fungi</taxon>
        <taxon>Dikarya</taxon>
        <taxon>Ascomycota</taxon>
        <taxon>Pezizomycotina</taxon>
        <taxon>Dothideomycetes</taxon>
        <taxon>Dothideomycetes incertae sedis</taxon>
        <taxon>Botryosphaeriales</taxon>
        <taxon>Phyllostictaceae</taxon>
        <taxon>Phyllosticta</taxon>
    </lineage>
</organism>
<sequence>MDCRKEAFPYPSQAQASRGFNQVFGIVELWERTSPSHSRPSLLKPHLTARFETMKHWARCLIERGYLQIPHHVDQNHLSVRLDAQRPTASKKSAGGSLRDACLSGTLLCSSPNVNSFHSWLWRQRGSPWQETQHLRPPEQIAISKRGEGLAHMFHLNVFLTQTNPKQSHPRIFPSTVRCILVWMHRALHDMHSRHVLRHTIMQKAMANSINGFAIDWKSCVVRSVRLVPSPYSNRTMTSEPSISSGRHA</sequence>
<gene>
    <name evidence="1" type="ORF">JOL62DRAFT_346709</name>
</gene>
<comment type="caution">
    <text evidence="1">The sequence shown here is derived from an EMBL/GenBank/DDBJ whole genome shotgun (WGS) entry which is preliminary data.</text>
</comment>
<name>A0ABR1NFD0_9PEZI</name>
<protein>
    <submittedName>
        <fullName evidence="1">Uncharacterized protein</fullName>
    </submittedName>
</protein>
<dbReference type="Proteomes" id="UP001367316">
    <property type="component" value="Unassembled WGS sequence"/>
</dbReference>
<evidence type="ECO:0000313" key="1">
    <source>
        <dbReference type="EMBL" id="KAK7613895.1"/>
    </source>
</evidence>
<reference evidence="1 2" key="1">
    <citation type="submission" date="2024-04" db="EMBL/GenBank/DDBJ databases">
        <title>Phyllosticta paracitricarpa is synonymous to the EU quarantine fungus P. citricarpa based on phylogenomic analyses.</title>
        <authorList>
            <consortium name="Lawrence Berkeley National Laboratory"/>
            <person name="Van ingen-buijs V.A."/>
            <person name="Van westerhoven A.C."/>
            <person name="Haridas S."/>
            <person name="Skiadas P."/>
            <person name="Martin F."/>
            <person name="Groenewald J.Z."/>
            <person name="Crous P.W."/>
            <person name="Seidl M.F."/>
        </authorList>
    </citation>
    <scope>NUCLEOTIDE SEQUENCE [LARGE SCALE GENOMIC DNA]</scope>
    <source>
        <strain evidence="1 2">CBS 141358</strain>
    </source>
</reference>
<accession>A0ABR1NFD0</accession>